<name>Q22HL6_TETTS</name>
<gene>
    <name evidence="3" type="ORF">TTHERM_00636870</name>
</gene>
<keyword evidence="1" id="KW-0175">Coiled coil</keyword>
<keyword evidence="4" id="KW-1185">Reference proteome</keyword>
<proteinExistence type="predicted"/>
<feature type="compositionally biased region" description="Basic and acidic residues" evidence="2">
    <location>
        <begin position="87"/>
        <end position="111"/>
    </location>
</feature>
<dbReference type="InParanoid" id="Q22HL6"/>
<evidence type="ECO:0000313" key="4">
    <source>
        <dbReference type="Proteomes" id="UP000009168"/>
    </source>
</evidence>
<feature type="coiled-coil region" evidence="1">
    <location>
        <begin position="129"/>
        <end position="159"/>
    </location>
</feature>
<dbReference type="Proteomes" id="UP000009168">
    <property type="component" value="Unassembled WGS sequence"/>
</dbReference>
<dbReference type="AlphaFoldDB" id="Q22HL6"/>
<dbReference type="RefSeq" id="XP_001032348.2">
    <property type="nucleotide sequence ID" value="XM_001032348.3"/>
</dbReference>
<dbReference type="EMBL" id="GG662588">
    <property type="protein sequence ID" value="EAR84685.2"/>
    <property type="molecule type" value="Genomic_DNA"/>
</dbReference>
<protein>
    <submittedName>
        <fullName evidence="3">Uncharacterized protein</fullName>
    </submittedName>
</protein>
<organism evidence="3 4">
    <name type="scientific">Tetrahymena thermophila (strain SB210)</name>
    <dbReference type="NCBI Taxonomy" id="312017"/>
    <lineage>
        <taxon>Eukaryota</taxon>
        <taxon>Sar</taxon>
        <taxon>Alveolata</taxon>
        <taxon>Ciliophora</taxon>
        <taxon>Intramacronucleata</taxon>
        <taxon>Oligohymenophorea</taxon>
        <taxon>Hymenostomatida</taxon>
        <taxon>Tetrahymenina</taxon>
        <taxon>Tetrahymenidae</taxon>
        <taxon>Tetrahymena</taxon>
    </lineage>
</organism>
<dbReference type="GeneID" id="7838954"/>
<dbReference type="HOGENOM" id="CLU_1139861_0_0_1"/>
<evidence type="ECO:0000313" key="3">
    <source>
        <dbReference type="EMBL" id="EAR84685.2"/>
    </source>
</evidence>
<dbReference type="KEGG" id="tet:TTHERM_00636870"/>
<dbReference type="eggNOG" id="ENOG502SPYU">
    <property type="taxonomic scope" value="Eukaryota"/>
</dbReference>
<sequence length="248" mass="28294">MLILVLFGYKQSKIFCIDCLTATLIDTIWLTCLKEINNNLKAKEDQHNKEKVALAKKISRHEARIIELDKLLKEEEEKLATETQTTGDKKKAAAKQEPKKEAPKPGKKGKEVVPSNPLEAEKFELTKDIEKSKESIVKYDEKLEKLKAAKQKIADIEKNENLIVELFDKQGERKFVKTKADTIANTFLTDKNTYVVGYYLPAQQNEEEQVQVLEIEGFCVRSVEEDEGAIDEPLIVKKDDKKKGKKGK</sequence>
<evidence type="ECO:0000256" key="2">
    <source>
        <dbReference type="SAM" id="MobiDB-lite"/>
    </source>
</evidence>
<reference evidence="4" key="1">
    <citation type="journal article" date="2006" name="PLoS Biol.">
        <title>Macronuclear genome sequence of the ciliate Tetrahymena thermophila, a model eukaryote.</title>
        <authorList>
            <person name="Eisen J.A."/>
            <person name="Coyne R.S."/>
            <person name="Wu M."/>
            <person name="Wu D."/>
            <person name="Thiagarajan M."/>
            <person name="Wortman J.R."/>
            <person name="Badger J.H."/>
            <person name="Ren Q."/>
            <person name="Amedeo P."/>
            <person name="Jones K.M."/>
            <person name="Tallon L.J."/>
            <person name="Delcher A.L."/>
            <person name="Salzberg S.L."/>
            <person name="Silva J.C."/>
            <person name="Haas B.J."/>
            <person name="Majoros W.H."/>
            <person name="Farzad M."/>
            <person name="Carlton J.M."/>
            <person name="Smith R.K. Jr."/>
            <person name="Garg J."/>
            <person name="Pearlman R.E."/>
            <person name="Karrer K.M."/>
            <person name="Sun L."/>
            <person name="Manning G."/>
            <person name="Elde N.C."/>
            <person name="Turkewitz A.P."/>
            <person name="Asai D.J."/>
            <person name="Wilkes D.E."/>
            <person name="Wang Y."/>
            <person name="Cai H."/>
            <person name="Collins K."/>
            <person name="Stewart B.A."/>
            <person name="Lee S.R."/>
            <person name="Wilamowska K."/>
            <person name="Weinberg Z."/>
            <person name="Ruzzo W.L."/>
            <person name="Wloga D."/>
            <person name="Gaertig J."/>
            <person name="Frankel J."/>
            <person name="Tsao C.-C."/>
            <person name="Gorovsky M.A."/>
            <person name="Keeling P.J."/>
            <person name="Waller R.F."/>
            <person name="Patron N.J."/>
            <person name="Cherry J.M."/>
            <person name="Stover N.A."/>
            <person name="Krieger C.J."/>
            <person name="del Toro C."/>
            <person name="Ryder H.F."/>
            <person name="Williamson S.C."/>
            <person name="Barbeau R.A."/>
            <person name="Hamilton E.P."/>
            <person name="Orias E."/>
        </authorList>
    </citation>
    <scope>NUCLEOTIDE SEQUENCE [LARGE SCALE GENOMIC DNA]</scope>
    <source>
        <strain evidence="4">SB210</strain>
    </source>
</reference>
<accession>Q22HL6</accession>
<dbReference type="OMA" id="ERYHNDQ"/>
<feature type="region of interest" description="Disordered" evidence="2">
    <location>
        <begin position="79"/>
        <end position="115"/>
    </location>
</feature>
<evidence type="ECO:0000256" key="1">
    <source>
        <dbReference type="SAM" id="Coils"/>
    </source>
</evidence>
<dbReference type="OrthoDB" id="303459at2759"/>